<reference evidence="1" key="1">
    <citation type="submission" date="2025-08" db="UniProtKB">
        <authorList>
            <consortium name="Ensembl"/>
        </authorList>
    </citation>
    <scope>IDENTIFICATION</scope>
</reference>
<dbReference type="Ensembl" id="ENSPKIT00000006337.1">
    <property type="protein sequence ID" value="ENSPKIP00000025600.1"/>
    <property type="gene ID" value="ENSPKIG00000008413.1"/>
</dbReference>
<dbReference type="Proteomes" id="UP000261540">
    <property type="component" value="Unplaced"/>
</dbReference>
<sequence>MSFFSHEKELRPLMQGAEETRQRFPQPYRSWSPLHCSLGPCFLAGILAPPLSCLGTAFSAYCTPGWPSPSLHCWLYSGESEASDREVRGCSTDKQGYTYRKIINKPVWIKTQAFQVIHRHKQRDAATFFSVAMTSVFFWRRWLVTGTEPKSSNACKQRLMSWVGGEAVRQTHILQCSRAFIEDKEKKKCRKLWLKVT</sequence>
<dbReference type="AlphaFoldDB" id="A0A3B3S611"/>
<protein>
    <submittedName>
        <fullName evidence="1">Uncharacterized protein</fullName>
    </submittedName>
</protein>
<name>A0A3B3S611_9TELE</name>
<organism evidence="1 2">
    <name type="scientific">Paramormyrops kingsleyae</name>
    <dbReference type="NCBI Taxonomy" id="1676925"/>
    <lineage>
        <taxon>Eukaryota</taxon>
        <taxon>Metazoa</taxon>
        <taxon>Chordata</taxon>
        <taxon>Craniata</taxon>
        <taxon>Vertebrata</taxon>
        <taxon>Euteleostomi</taxon>
        <taxon>Actinopterygii</taxon>
        <taxon>Neopterygii</taxon>
        <taxon>Teleostei</taxon>
        <taxon>Osteoglossocephala</taxon>
        <taxon>Osteoglossomorpha</taxon>
        <taxon>Osteoglossiformes</taxon>
        <taxon>Mormyridae</taxon>
        <taxon>Paramormyrops</taxon>
    </lineage>
</organism>
<reference evidence="1" key="2">
    <citation type="submission" date="2025-09" db="UniProtKB">
        <authorList>
            <consortium name="Ensembl"/>
        </authorList>
    </citation>
    <scope>IDENTIFICATION</scope>
</reference>
<accession>A0A3B3S611</accession>
<evidence type="ECO:0000313" key="2">
    <source>
        <dbReference type="Proteomes" id="UP000261540"/>
    </source>
</evidence>
<evidence type="ECO:0000313" key="1">
    <source>
        <dbReference type="Ensembl" id="ENSPKIP00000025600.1"/>
    </source>
</evidence>
<keyword evidence="2" id="KW-1185">Reference proteome</keyword>
<proteinExistence type="predicted"/>